<dbReference type="InterPro" id="IPR010297">
    <property type="entry name" value="DUF900_hydrolase"/>
</dbReference>
<dbReference type="Gene3D" id="3.40.50.1820">
    <property type="entry name" value="alpha/beta hydrolase"/>
    <property type="match status" value="1"/>
</dbReference>
<sequence length="268" mass="29302">MYGTTRQPVIDVGGKVTGYSLVRDRKTHYGRALVTIPKGHKVGSEGGSPFLPGEASPLVLHEVDQAEDVAAFLDIAKRYLPPVTGPDNGYVLVFIHGFNNRFEDVAVRAARLGADLGVPPNDMFMFSWASMHSVGHYPVDEATVDVSETSLKDLLAKVVTAARGRAVHVIAHSMGNRAMLREVTLEHIESVVSTLPDALPSHAYFAETLPLLTDIKNLILRDTPARPPTDWTHLGTYWRVGKPVEYLNPLNLACKPDTKYAIPTGNSR</sequence>
<dbReference type="PANTHER" id="PTHR36513:SF1">
    <property type="entry name" value="TRANSMEMBRANE PROTEIN"/>
    <property type="match status" value="1"/>
</dbReference>
<dbReference type="Proteomes" id="UP000494110">
    <property type="component" value="Unassembled WGS sequence"/>
</dbReference>
<dbReference type="EMBL" id="CABVQN010000009">
    <property type="protein sequence ID" value="VWC97648.1"/>
    <property type="molecule type" value="Genomic_DNA"/>
</dbReference>
<dbReference type="Pfam" id="PF05990">
    <property type="entry name" value="DUF900"/>
    <property type="match status" value="1"/>
</dbReference>
<organism evidence="1 2">
    <name type="scientific">Burkholderia lata (strain ATCC 17760 / DSM 23089 / LMG 22485 / NCIMB 9086 / R18194 / 383)</name>
    <dbReference type="NCBI Taxonomy" id="482957"/>
    <lineage>
        <taxon>Bacteria</taxon>
        <taxon>Pseudomonadati</taxon>
        <taxon>Pseudomonadota</taxon>
        <taxon>Betaproteobacteria</taxon>
        <taxon>Burkholderiales</taxon>
        <taxon>Burkholderiaceae</taxon>
        <taxon>Burkholderia</taxon>
        <taxon>Burkholderia cepacia complex</taxon>
    </lineage>
</organism>
<proteinExistence type="predicted"/>
<dbReference type="AlphaFoldDB" id="A0A6P2WBR0"/>
<dbReference type="SUPFAM" id="SSF53474">
    <property type="entry name" value="alpha/beta-Hydrolases"/>
    <property type="match status" value="1"/>
</dbReference>
<name>A0A6P2WBR0_BURL3</name>
<accession>A0A6P2WBR0</accession>
<protein>
    <recommendedName>
        <fullName evidence="3">Alpha/beta hydrolase</fullName>
    </recommendedName>
</protein>
<evidence type="ECO:0008006" key="3">
    <source>
        <dbReference type="Google" id="ProtNLM"/>
    </source>
</evidence>
<dbReference type="RefSeq" id="WP_175012301.1">
    <property type="nucleotide sequence ID" value="NZ_CABVQN010000009.1"/>
</dbReference>
<evidence type="ECO:0000313" key="2">
    <source>
        <dbReference type="Proteomes" id="UP000494110"/>
    </source>
</evidence>
<dbReference type="PANTHER" id="PTHR36513">
    <property type="entry name" value="ABC TRANSMEMBRANE TYPE-1 DOMAIN-CONTAINING PROTEIN"/>
    <property type="match status" value="1"/>
</dbReference>
<evidence type="ECO:0000313" key="1">
    <source>
        <dbReference type="EMBL" id="VWC97648.1"/>
    </source>
</evidence>
<gene>
    <name evidence="1" type="ORF">BLA39750_02329</name>
</gene>
<reference evidence="1 2" key="1">
    <citation type="submission" date="2019-09" db="EMBL/GenBank/DDBJ databases">
        <authorList>
            <person name="Depoorter E."/>
        </authorList>
    </citation>
    <scope>NUCLEOTIDE SEQUENCE [LARGE SCALE GENOMIC DNA]</scope>
    <source>
        <strain evidence="1">R-39750</strain>
    </source>
</reference>
<dbReference type="InterPro" id="IPR029058">
    <property type="entry name" value="AB_hydrolase_fold"/>
</dbReference>